<keyword evidence="2" id="KW-0808">Transferase</keyword>
<gene>
    <name evidence="2" type="ORF">A2U01_0010201</name>
</gene>
<proteinExistence type="predicted"/>
<feature type="non-terminal residue" evidence="2">
    <location>
        <position position="332"/>
    </location>
</feature>
<dbReference type="AlphaFoldDB" id="A0A392MP48"/>
<dbReference type="InterPro" id="IPR026960">
    <property type="entry name" value="RVT-Znf"/>
</dbReference>
<accession>A0A392MP48</accession>
<keyword evidence="3" id="KW-1185">Reference proteome</keyword>
<dbReference type="Proteomes" id="UP000265520">
    <property type="component" value="Unassembled WGS sequence"/>
</dbReference>
<dbReference type="Pfam" id="PF13966">
    <property type="entry name" value="zf-RVT"/>
    <property type="match status" value="1"/>
</dbReference>
<keyword evidence="2" id="KW-0695">RNA-directed DNA polymerase</keyword>
<sequence length="332" mass="37983">MGVRHVLGTGNYLGLPSMIGRKKKDVFAYLKDRIWKRINSWRGRALSRAGKEVMIKSVLQAISSYVMSIYLLPDSTIKDIERMTNSFWWGGGANNKGIRWLAWDRMTHPKDQGGMGFRDFRSFNLAMLAKQGWNIMTKPHTLMAKLFKARWSVGNGTSIKVMTDPWLRDTNGAWFPSPQVQGVHNFTVNELLIPNMKVWDKAKIESIFPLHVAKSILEIPLFDMNEDKLLWIDSTNGQYSVKSGYKLLLNVTGTTDDVTQQEDWHSLWKILAPPKAKHLLWRICKGCLPTRMRLQERHVFCPLSCPLCDQASEDDWHLLFACATSSQALQTA</sequence>
<comment type="caution">
    <text evidence="2">The sequence shown here is derived from an EMBL/GenBank/DDBJ whole genome shotgun (WGS) entry which is preliminary data.</text>
</comment>
<organism evidence="2 3">
    <name type="scientific">Trifolium medium</name>
    <dbReference type="NCBI Taxonomy" id="97028"/>
    <lineage>
        <taxon>Eukaryota</taxon>
        <taxon>Viridiplantae</taxon>
        <taxon>Streptophyta</taxon>
        <taxon>Embryophyta</taxon>
        <taxon>Tracheophyta</taxon>
        <taxon>Spermatophyta</taxon>
        <taxon>Magnoliopsida</taxon>
        <taxon>eudicotyledons</taxon>
        <taxon>Gunneridae</taxon>
        <taxon>Pentapetalae</taxon>
        <taxon>rosids</taxon>
        <taxon>fabids</taxon>
        <taxon>Fabales</taxon>
        <taxon>Fabaceae</taxon>
        <taxon>Papilionoideae</taxon>
        <taxon>50 kb inversion clade</taxon>
        <taxon>NPAAA clade</taxon>
        <taxon>Hologalegina</taxon>
        <taxon>IRL clade</taxon>
        <taxon>Trifolieae</taxon>
        <taxon>Trifolium</taxon>
    </lineage>
</organism>
<dbReference type="PANTHER" id="PTHR33116">
    <property type="entry name" value="REVERSE TRANSCRIPTASE ZINC-BINDING DOMAIN-CONTAINING PROTEIN-RELATED-RELATED"/>
    <property type="match status" value="1"/>
</dbReference>
<name>A0A392MP48_9FABA</name>
<keyword evidence="2" id="KW-0548">Nucleotidyltransferase</keyword>
<dbReference type="PANTHER" id="PTHR33116:SF86">
    <property type="entry name" value="REVERSE TRANSCRIPTASE DOMAIN-CONTAINING PROTEIN"/>
    <property type="match status" value="1"/>
</dbReference>
<protein>
    <submittedName>
        <fullName evidence="2">RNA-directed DNA polymerase (Reverse transcriptase)</fullName>
    </submittedName>
</protein>
<reference evidence="2 3" key="1">
    <citation type="journal article" date="2018" name="Front. Plant Sci.">
        <title>Red Clover (Trifolium pratense) and Zigzag Clover (T. medium) - A Picture of Genomic Similarities and Differences.</title>
        <authorList>
            <person name="Dluhosova J."/>
            <person name="Istvanek J."/>
            <person name="Nedelnik J."/>
            <person name="Repkova J."/>
        </authorList>
    </citation>
    <scope>NUCLEOTIDE SEQUENCE [LARGE SCALE GENOMIC DNA]</scope>
    <source>
        <strain evidence="3">cv. 10/8</strain>
        <tissue evidence="2">Leaf</tissue>
    </source>
</reference>
<dbReference type="GO" id="GO:0003964">
    <property type="term" value="F:RNA-directed DNA polymerase activity"/>
    <property type="evidence" value="ECO:0007669"/>
    <property type="project" value="UniProtKB-KW"/>
</dbReference>
<evidence type="ECO:0000313" key="2">
    <source>
        <dbReference type="EMBL" id="MCH89306.1"/>
    </source>
</evidence>
<evidence type="ECO:0000259" key="1">
    <source>
        <dbReference type="Pfam" id="PF13966"/>
    </source>
</evidence>
<feature type="domain" description="Reverse transcriptase zinc-binding" evidence="1">
    <location>
        <begin position="239"/>
        <end position="327"/>
    </location>
</feature>
<evidence type="ECO:0000313" key="3">
    <source>
        <dbReference type="Proteomes" id="UP000265520"/>
    </source>
</evidence>
<dbReference type="EMBL" id="LXQA010015877">
    <property type="protein sequence ID" value="MCH89306.1"/>
    <property type="molecule type" value="Genomic_DNA"/>
</dbReference>